<evidence type="ECO:0000313" key="1">
    <source>
        <dbReference type="EnsemblMetazoa" id="PPAI002274-PA"/>
    </source>
</evidence>
<accession>A0A1B0D4D6</accession>
<dbReference type="VEuPathDB" id="VectorBase:PPAI002274"/>
<dbReference type="EnsemblMetazoa" id="PPAI002274-RA">
    <property type="protein sequence ID" value="PPAI002274-PA"/>
    <property type="gene ID" value="PPAI002274"/>
</dbReference>
<dbReference type="EMBL" id="AJVK01024303">
    <property type="status" value="NOT_ANNOTATED_CDS"/>
    <property type="molecule type" value="Genomic_DNA"/>
</dbReference>
<name>A0A1B0D4D6_PHLPP</name>
<proteinExistence type="predicted"/>
<protein>
    <submittedName>
        <fullName evidence="1">Uncharacterized protein</fullName>
    </submittedName>
</protein>
<sequence>MRITATVSFPILINNLQSIHSVDELFRFLNSWVPHLYGELNEEKVTERGYELIQHDTEWAQGGVSKEGRMNSDGEDIAELTRESWELLKAPYVKIFNIIKSQTGSNDLEGVEVRTQNLVESKTE</sequence>
<evidence type="ECO:0000313" key="2">
    <source>
        <dbReference type="Proteomes" id="UP000092462"/>
    </source>
</evidence>
<dbReference type="VEuPathDB" id="VectorBase:PPAPM1_004289"/>
<dbReference type="AlphaFoldDB" id="A0A1B0D4D6"/>
<organism evidence="1 2">
    <name type="scientific">Phlebotomus papatasi</name>
    <name type="common">Sandfly</name>
    <dbReference type="NCBI Taxonomy" id="29031"/>
    <lineage>
        <taxon>Eukaryota</taxon>
        <taxon>Metazoa</taxon>
        <taxon>Ecdysozoa</taxon>
        <taxon>Arthropoda</taxon>
        <taxon>Hexapoda</taxon>
        <taxon>Insecta</taxon>
        <taxon>Pterygota</taxon>
        <taxon>Neoptera</taxon>
        <taxon>Endopterygota</taxon>
        <taxon>Diptera</taxon>
        <taxon>Nematocera</taxon>
        <taxon>Psychodoidea</taxon>
        <taxon>Psychodidae</taxon>
        <taxon>Phlebotomus</taxon>
        <taxon>Phlebotomus</taxon>
    </lineage>
</organism>
<dbReference type="Proteomes" id="UP000092462">
    <property type="component" value="Unassembled WGS sequence"/>
</dbReference>
<keyword evidence="2" id="KW-1185">Reference proteome</keyword>
<reference evidence="1" key="1">
    <citation type="submission" date="2022-08" db="UniProtKB">
        <authorList>
            <consortium name="EnsemblMetazoa"/>
        </authorList>
    </citation>
    <scope>IDENTIFICATION</scope>
    <source>
        <strain evidence="1">Israel</strain>
    </source>
</reference>